<keyword evidence="5" id="KW-0067">ATP-binding</keyword>
<keyword evidence="1" id="KW-0723">Serine/threonine-protein kinase</keyword>
<gene>
    <name evidence="8" type="ORF">AV530_000211</name>
</gene>
<evidence type="ECO:0000256" key="6">
    <source>
        <dbReference type="SAM" id="MobiDB-lite"/>
    </source>
</evidence>
<dbReference type="GO" id="GO:0043065">
    <property type="term" value="P:positive regulation of apoptotic process"/>
    <property type="evidence" value="ECO:0007669"/>
    <property type="project" value="TreeGrafter"/>
</dbReference>
<dbReference type="PANTHER" id="PTHR24342">
    <property type="entry name" value="SERINE/THREONINE-PROTEIN KINASE 17"/>
    <property type="match status" value="1"/>
</dbReference>
<feature type="compositionally biased region" description="Low complexity" evidence="6">
    <location>
        <begin position="74"/>
        <end position="92"/>
    </location>
</feature>
<evidence type="ECO:0000256" key="1">
    <source>
        <dbReference type="ARBA" id="ARBA00022527"/>
    </source>
</evidence>
<sequence length="297" mass="31969">MSGVQGIPPTWGAAGRLGSPLRHPQPICRRSGHFSVVKRCWERSTGTFYTAELVKTQRRRSSRRRPERAQVERGSPSSTGSTTPTSCGSTTSLPAQPRWCLSWSCEWGSRGGGTPFCGVRGAGRAGPVLAPLFDFIVGKETLSEEEAIEFLGQILRGVRYLHSHHITHLDLKVSLGTPRPRSLGDKGLHPSLGISGHILPSSLGCLWVLLPSLGQCPTSPRCAPRHPMVPALSPQPENIMLQDKDVPKPQIKIIDLGLAQHLEDGVTSKSLCGTPQYISTGRGVPGGVLEQRCSVGT</sequence>
<evidence type="ECO:0000256" key="5">
    <source>
        <dbReference type="ARBA" id="ARBA00022840"/>
    </source>
</evidence>
<evidence type="ECO:0000256" key="3">
    <source>
        <dbReference type="ARBA" id="ARBA00022741"/>
    </source>
</evidence>
<reference evidence="8 9" key="1">
    <citation type="submission" date="2016-02" db="EMBL/GenBank/DDBJ databases">
        <title>Band-tailed pigeon sequencing and assembly.</title>
        <authorList>
            <person name="Soares A.E."/>
            <person name="Novak B.J."/>
            <person name="Rice E.S."/>
            <person name="O'Connell B."/>
            <person name="Chang D."/>
            <person name="Weber S."/>
            <person name="Shapiro B."/>
        </authorList>
    </citation>
    <scope>NUCLEOTIDE SEQUENCE [LARGE SCALE GENOMIC DNA]</scope>
    <source>
        <strain evidence="8">BTP2013</strain>
        <tissue evidence="8">Blood</tissue>
    </source>
</reference>
<feature type="region of interest" description="Disordered" evidence="6">
    <location>
        <begin position="53"/>
        <end position="93"/>
    </location>
</feature>
<evidence type="ECO:0000259" key="7">
    <source>
        <dbReference type="PROSITE" id="PS50011"/>
    </source>
</evidence>
<dbReference type="Proteomes" id="UP000190648">
    <property type="component" value="Unassembled WGS sequence"/>
</dbReference>
<dbReference type="Gene3D" id="1.10.510.10">
    <property type="entry name" value="Transferase(Phosphotransferase) domain 1"/>
    <property type="match status" value="1"/>
</dbReference>
<dbReference type="GO" id="GO:0004674">
    <property type="term" value="F:protein serine/threonine kinase activity"/>
    <property type="evidence" value="ECO:0007669"/>
    <property type="project" value="UniProtKB-KW"/>
</dbReference>
<feature type="compositionally biased region" description="Basic residues" evidence="6">
    <location>
        <begin position="56"/>
        <end position="66"/>
    </location>
</feature>
<evidence type="ECO:0000256" key="2">
    <source>
        <dbReference type="ARBA" id="ARBA00022679"/>
    </source>
</evidence>
<dbReference type="STRING" id="372326.A0A1V4KDT3"/>
<accession>A0A1V4KDT3</accession>
<dbReference type="GO" id="GO:0005634">
    <property type="term" value="C:nucleus"/>
    <property type="evidence" value="ECO:0007669"/>
    <property type="project" value="TreeGrafter"/>
</dbReference>
<dbReference type="Pfam" id="PF00069">
    <property type="entry name" value="Pkinase"/>
    <property type="match status" value="1"/>
</dbReference>
<proteinExistence type="predicted"/>
<dbReference type="SUPFAM" id="SSF56112">
    <property type="entry name" value="Protein kinase-like (PK-like)"/>
    <property type="match status" value="2"/>
</dbReference>
<dbReference type="GO" id="GO:0005524">
    <property type="term" value="F:ATP binding"/>
    <property type="evidence" value="ECO:0007669"/>
    <property type="project" value="UniProtKB-KW"/>
</dbReference>
<evidence type="ECO:0000313" key="8">
    <source>
        <dbReference type="EMBL" id="OPJ82574.1"/>
    </source>
</evidence>
<feature type="region of interest" description="Disordered" evidence="6">
    <location>
        <begin position="1"/>
        <end position="24"/>
    </location>
</feature>
<name>A0A1V4KDT3_PATFA</name>
<protein>
    <recommendedName>
        <fullName evidence="7">Protein kinase domain-containing protein</fullName>
    </recommendedName>
</protein>
<dbReference type="PANTHER" id="PTHR24342:SF19">
    <property type="entry name" value="PROTEIN KINASE DOMAIN-CONTAINING PROTEIN"/>
    <property type="match status" value="1"/>
</dbReference>
<dbReference type="EMBL" id="LSYS01003550">
    <property type="protein sequence ID" value="OPJ82574.1"/>
    <property type="molecule type" value="Genomic_DNA"/>
</dbReference>
<dbReference type="GO" id="GO:0005737">
    <property type="term" value="C:cytoplasm"/>
    <property type="evidence" value="ECO:0007669"/>
    <property type="project" value="TreeGrafter"/>
</dbReference>
<evidence type="ECO:0000313" key="9">
    <source>
        <dbReference type="Proteomes" id="UP000190648"/>
    </source>
</evidence>
<dbReference type="PROSITE" id="PS50011">
    <property type="entry name" value="PROTEIN_KINASE_DOM"/>
    <property type="match status" value="1"/>
</dbReference>
<comment type="caution">
    <text evidence="8">The sequence shown here is derived from an EMBL/GenBank/DDBJ whole genome shotgun (WGS) entry which is preliminary data.</text>
</comment>
<feature type="domain" description="Protein kinase" evidence="7">
    <location>
        <begin position="23"/>
        <end position="297"/>
    </location>
</feature>
<dbReference type="GO" id="GO:0035556">
    <property type="term" value="P:intracellular signal transduction"/>
    <property type="evidence" value="ECO:0007669"/>
    <property type="project" value="TreeGrafter"/>
</dbReference>
<organism evidence="8 9">
    <name type="scientific">Patagioenas fasciata monilis</name>
    <dbReference type="NCBI Taxonomy" id="372326"/>
    <lineage>
        <taxon>Eukaryota</taxon>
        <taxon>Metazoa</taxon>
        <taxon>Chordata</taxon>
        <taxon>Craniata</taxon>
        <taxon>Vertebrata</taxon>
        <taxon>Euteleostomi</taxon>
        <taxon>Archelosauria</taxon>
        <taxon>Archosauria</taxon>
        <taxon>Dinosauria</taxon>
        <taxon>Saurischia</taxon>
        <taxon>Theropoda</taxon>
        <taxon>Coelurosauria</taxon>
        <taxon>Aves</taxon>
        <taxon>Neognathae</taxon>
        <taxon>Neoaves</taxon>
        <taxon>Columbimorphae</taxon>
        <taxon>Columbiformes</taxon>
        <taxon>Columbidae</taxon>
        <taxon>Patagioenas</taxon>
    </lineage>
</organism>
<dbReference type="InterPro" id="IPR000719">
    <property type="entry name" value="Prot_kinase_dom"/>
</dbReference>
<keyword evidence="9" id="KW-1185">Reference proteome</keyword>
<dbReference type="OrthoDB" id="504170at2759"/>
<keyword evidence="4" id="KW-0418">Kinase</keyword>
<keyword evidence="3" id="KW-0547">Nucleotide-binding</keyword>
<keyword evidence="2" id="KW-0808">Transferase</keyword>
<dbReference type="InterPro" id="IPR011009">
    <property type="entry name" value="Kinase-like_dom_sf"/>
</dbReference>
<evidence type="ECO:0000256" key="4">
    <source>
        <dbReference type="ARBA" id="ARBA00022777"/>
    </source>
</evidence>
<dbReference type="AlphaFoldDB" id="A0A1V4KDT3"/>